<dbReference type="Gene3D" id="3.90.640.10">
    <property type="entry name" value="Actin, Chain A, domain 4"/>
    <property type="match status" value="1"/>
</dbReference>
<organism evidence="1 2">
    <name type="scientific">Serendipita indica (strain DSM 11827)</name>
    <name type="common">Root endophyte fungus</name>
    <name type="synonym">Piriformospora indica</name>
    <dbReference type="NCBI Taxonomy" id="1109443"/>
    <lineage>
        <taxon>Eukaryota</taxon>
        <taxon>Fungi</taxon>
        <taxon>Dikarya</taxon>
        <taxon>Basidiomycota</taxon>
        <taxon>Agaricomycotina</taxon>
        <taxon>Agaricomycetes</taxon>
        <taxon>Sebacinales</taxon>
        <taxon>Serendipitaceae</taxon>
        <taxon>Serendipita</taxon>
    </lineage>
</organism>
<evidence type="ECO:0000313" key="2">
    <source>
        <dbReference type="Proteomes" id="UP000007148"/>
    </source>
</evidence>
<dbReference type="InParanoid" id="G4T8K9"/>
<dbReference type="Gene3D" id="3.30.420.40">
    <property type="match status" value="2"/>
</dbReference>
<dbReference type="EMBL" id="CAFZ01000017">
    <property type="protein sequence ID" value="CCA67673.1"/>
    <property type="molecule type" value="Genomic_DNA"/>
</dbReference>
<comment type="caution">
    <text evidence="1">The sequence shown here is derived from an EMBL/GenBank/DDBJ whole genome shotgun (WGS) entry which is preliminary data.</text>
</comment>
<gene>
    <name evidence="1" type="ORF">PIIN_01501</name>
</gene>
<dbReference type="PANTHER" id="PTHR14187:SF5">
    <property type="entry name" value="HEAT SHOCK 70 KDA PROTEIN 12A"/>
    <property type="match status" value="1"/>
</dbReference>
<dbReference type="STRING" id="1109443.G4T8K9"/>
<dbReference type="PANTHER" id="PTHR14187">
    <property type="entry name" value="ALPHA KINASE/ELONGATION FACTOR 2 KINASE"/>
    <property type="match status" value="1"/>
</dbReference>
<reference evidence="1 2" key="1">
    <citation type="journal article" date="2011" name="PLoS Pathog.">
        <title>Endophytic Life Strategies Decoded by Genome and Transcriptome Analyses of the Mutualistic Root Symbiont Piriformospora indica.</title>
        <authorList>
            <person name="Zuccaro A."/>
            <person name="Lahrmann U."/>
            <person name="Guldener U."/>
            <person name="Langen G."/>
            <person name="Pfiffi S."/>
            <person name="Biedenkopf D."/>
            <person name="Wong P."/>
            <person name="Samans B."/>
            <person name="Grimm C."/>
            <person name="Basiewicz M."/>
            <person name="Murat C."/>
            <person name="Martin F."/>
            <person name="Kogel K.H."/>
        </authorList>
    </citation>
    <scope>NUCLEOTIDE SEQUENCE [LARGE SCALE GENOMIC DNA]</scope>
    <source>
        <strain evidence="1 2">DSM 11827</strain>
    </source>
</reference>
<dbReference type="OrthoDB" id="2963168at2759"/>
<dbReference type="OMA" id="QETHAIG"/>
<dbReference type="AlphaFoldDB" id="G4T8K9"/>
<dbReference type="InterPro" id="IPR043129">
    <property type="entry name" value="ATPase_NBD"/>
</dbReference>
<name>G4T8K9_SERID</name>
<keyword evidence="2" id="KW-1185">Reference proteome</keyword>
<sequence>MINENVAAARSLTCVLKVRLVTKYPGQEEAAGDSKVPTLVAYKRGKPIGYGVDAIEQAATQDGELAKWFKSMAPTRHPCSEVPPLPNGVTLKTVYKHFLKWVYLHAVDFFKNNTVDGERIWQRLGDKAFIVLATPNGWDVTQQGFLRQAMIDAGIISKGQDEDRLFFVTEGEASVHYALHYSQSRSWMNVGSLFAVTDAGGMNAVCYDFILVNYRSCLGVLIVQAGGVFVDRGGHRMLMEKLNGSKFAVADYMDGIMEEFERKTKRRFDGTQTSIIRFGRDWDNDKSVGIVKGRLTLSKDEVASAFRAVIPRIVSSVSNLLDARKVEHLLLVGGLGESPYLRKALKDTFGGKGVSVVTVDESTKKAAAEGAALWYIRQLVVARAVRSTFGIILWRPYDAGTFHRERRHRAKMDHDGSMKMVDLWETWLKKNHVVGEETSLTFNYFSIYKKMPSDLGTFSQDVFAYDGEDDIKWGRDEHGQLARDVRTVCTLRADLSGLRSCLRAQRGPKGEEFYRVDFVISILLGGTSLKARLVWQEGDERREGPVTVIPNSII</sequence>
<protein>
    <submittedName>
        <fullName evidence="1">Uncharacterized protein</fullName>
    </submittedName>
</protein>
<dbReference type="HOGENOM" id="CLU_009958_4_1_1"/>
<evidence type="ECO:0000313" key="1">
    <source>
        <dbReference type="EMBL" id="CCA67673.1"/>
    </source>
</evidence>
<proteinExistence type="predicted"/>
<dbReference type="eggNOG" id="KOG0101">
    <property type="taxonomic scope" value="Eukaryota"/>
</dbReference>
<dbReference type="CDD" id="cd10170">
    <property type="entry name" value="ASKHA_NBD_HSP70"/>
    <property type="match status" value="1"/>
</dbReference>
<dbReference type="Proteomes" id="UP000007148">
    <property type="component" value="Unassembled WGS sequence"/>
</dbReference>
<dbReference type="SUPFAM" id="SSF53067">
    <property type="entry name" value="Actin-like ATPase domain"/>
    <property type="match status" value="2"/>
</dbReference>
<accession>G4T8K9</accession>